<evidence type="ECO:0000313" key="2">
    <source>
        <dbReference type="EMBL" id="EDK42380.1"/>
    </source>
</evidence>
<accession>A5DT72</accession>
<dbReference type="HOGENOM" id="CLU_685251_0_0_1"/>
<feature type="transmembrane region" description="Helical" evidence="1">
    <location>
        <begin position="354"/>
        <end position="374"/>
    </location>
</feature>
<dbReference type="OrthoDB" id="5598443at2759"/>
<dbReference type="VEuPathDB" id="FungiDB:LELG_00558"/>
<organism evidence="2 3">
    <name type="scientific">Lodderomyces elongisporus (strain ATCC 11503 / CBS 2605 / JCM 1781 / NBRC 1676 / NRRL YB-4239)</name>
    <name type="common">Yeast</name>
    <name type="synonym">Saccharomyces elongisporus</name>
    <dbReference type="NCBI Taxonomy" id="379508"/>
    <lineage>
        <taxon>Eukaryota</taxon>
        <taxon>Fungi</taxon>
        <taxon>Dikarya</taxon>
        <taxon>Ascomycota</taxon>
        <taxon>Saccharomycotina</taxon>
        <taxon>Pichiomycetes</taxon>
        <taxon>Debaryomycetaceae</taxon>
        <taxon>Candida/Lodderomyces clade</taxon>
        <taxon>Lodderomyces</taxon>
    </lineage>
</organism>
<keyword evidence="1" id="KW-1133">Transmembrane helix</keyword>
<proteinExistence type="predicted"/>
<keyword evidence="1" id="KW-0472">Membrane</keyword>
<evidence type="ECO:0000256" key="1">
    <source>
        <dbReference type="SAM" id="Phobius"/>
    </source>
</evidence>
<keyword evidence="1" id="KW-0812">Transmembrane</keyword>
<feature type="transmembrane region" description="Helical" evidence="1">
    <location>
        <begin position="321"/>
        <end position="342"/>
    </location>
</feature>
<reference evidence="2 3" key="1">
    <citation type="journal article" date="2009" name="Nature">
        <title>Evolution of pathogenicity and sexual reproduction in eight Candida genomes.</title>
        <authorList>
            <person name="Butler G."/>
            <person name="Rasmussen M.D."/>
            <person name="Lin M.F."/>
            <person name="Santos M.A."/>
            <person name="Sakthikumar S."/>
            <person name="Munro C.A."/>
            <person name="Rheinbay E."/>
            <person name="Grabherr M."/>
            <person name="Forche A."/>
            <person name="Reedy J.L."/>
            <person name="Agrafioti I."/>
            <person name="Arnaud M.B."/>
            <person name="Bates S."/>
            <person name="Brown A.J."/>
            <person name="Brunke S."/>
            <person name="Costanzo M.C."/>
            <person name="Fitzpatrick D.A."/>
            <person name="de Groot P.W."/>
            <person name="Harris D."/>
            <person name="Hoyer L.L."/>
            <person name="Hube B."/>
            <person name="Klis F.M."/>
            <person name="Kodira C."/>
            <person name="Lennard N."/>
            <person name="Logue M.E."/>
            <person name="Martin R."/>
            <person name="Neiman A.M."/>
            <person name="Nikolaou E."/>
            <person name="Quail M.A."/>
            <person name="Quinn J."/>
            <person name="Santos M.C."/>
            <person name="Schmitzberger F.F."/>
            <person name="Sherlock G."/>
            <person name="Shah P."/>
            <person name="Silverstein K.A."/>
            <person name="Skrzypek M.S."/>
            <person name="Soll D."/>
            <person name="Staggs R."/>
            <person name="Stansfield I."/>
            <person name="Stumpf M.P."/>
            <person name="Sudbery P.E."/>
            <person name="Srikantha T."/>
            <person name="Zeng Q."/>
            <person name="Berman J."/>
            <person name="Berriman M."/>
            <person name="Heitman J."/>
            <person name="Gow N.A."/>
            <person name="Lorenz M.C."/>
            <person name="Birren B.W."/>
            <person name="Kellis M."/>
            <person name="Cuomo C.A."/>
        </authorList>
    </citation>
    <scope>NUCLEOTIDE SEQUENCE [LARGE SCALE GENOMIC DNA]</scope>
    <source>
        <strain evidence="3">ATCC 11503 / BCRC 21390 / CBS 2605 / JCM 1781 / NBRC 1676 / NRRL YB-4239</strain>
    </source>
</reference>
<evidence type="ECO:0000313" key="3">
    <source>
        <dbReference type="Proteomes" id="UP000001996"/>
    </source>
</evidence>
<dbReference type="Proteomes" id="UP000001996">
    <property type="component" value="Unassembled WGS sequence"/>
</dbReference>
<dbReference type="EMBL" id="CH981524">
    <property type="protein sequence ID" value="EDK42380.1"/>
    <property type="molecule type" value="Genomic_DNA"/>
</dbReference>
<dbReference type="AlphaFoldDB" id="A5DT72"/>
<protein>
    <submittedName>
        <fullName evidence="2">Uncharacterized protein</fullName>
    </submittedName>
</protein>
<dbReference type="InParanoid" id="A5DT72"/>
<name>A5DT72_LODEL</name>
<keyword evidence="3" id="KW-1185">Reference proteome</keyword>
<sequence length="402" mass="45678">MSGDFSVTVINSKDPWPLRPWIILGSRGRWLWQQLEIGHRFGSMTSRSTQTIITSVTSTNNNNVFTFKLLTNVCQLIFQKSLGVLVQQLHGKVDVLQLSTGNLQISWNGGTNSKYNGIIFSLQFFNSNILTNSGIANKFNAFCSQQIGPPLDYSLVQLHVGNTIHQQPTWPIASLVNSNRVSSFIQLVCTSQSSWTRADNSNASFGSMIGRCWLNPTFLETMVNNCTLNRLDIDWILIYTQNTSSLTWCRTDSTSKFREIVGHQQSLQRIPPFIVKHQLVPFWNNIGNRTSRIRSTEWNTTIHTSSCFVMQLILCQSRSHLFPIFCPFLGISVFLIPTLILHKTSHFVQFSWRLLLQIIVKDCILNISNFWFLFITVSAMNMTMLDLVGFTIGDIGFGILFD</sequence>
<gene>
    <name evidence="2" type="ORF">LELG_00558</name>
</gene>